<dbReference type="PANTHER" id="PTHR23150">
    <property type="entry name" value="SULFATASE MODIFYING FACTOR 1, 2"/>
    <property type="match status" value="1"/>
</dbReference>
<evidence type="ECO:0000256" key="6">
    <source>
        <dbReference type="ARBA" id="ARBA00047899"/>
    </source>
</evidence>
<evidence type="ECO:0000256" key="5">
    <source>
        <dbReference type="ARBA" id="ARBA00022840"/>
    </source>
</evidence>
<dbReference type="Gene3D" id="1.10.510.10">
    <property type="entry name" value="Transferase(Phosphotransferase) domain 1"/>
    <property type="match status" value="1"/>
</dbReference>
<dbReference type="SMART" id="SM00220">
    <property type="entry name" value="S_TKc"/>
    <property type="match status" value="1"/>
</dbReference>
<dbReference type="PROSITE" id="PS50011">
    <property type="entry name" value="PROTEIN_KINASE_DOM"/>
    <property type="match status" value="1"/>
</dbReference>
<dbReference type="Gene3D" id="3.30.200.20">
    <property type="entry name" value="Phosphorylase Kinase, domain 1"/>
    <property type="match status" value="1"/>
</dbReference>
<dbReference type="Pfam" id="PF03781">
    <property type="entry name" value="FGE-sulfatase"/>
    <property type="match status" value="1"/>
</dbReference>
<dbReference type="InterPro" id="IPR005532">
    <property type="entry name" value="SUMF_dom"/>
</dbReference>
<comment type="catalytic activity">
    <reaction evidence="6">
        <text>L-threonyl-[protein] + ATP = O-phospho-L-threonyl-[protein] + ADP + H(+)</text>
        <dbReference type="Rhea" id="RHEA:46608"/>
        <dbReference type="Rhea" id="RHEA-COMP:11060"/>
        <dbReference type="Rhea" id="RHEA-COMP:11605"/>
        <dbReference type="ChEBI" id="CHEBI:15378"/>
        <dbReference type="ChEBI" id="CHEBI:30013"/>
        <dbReference type="ChEBI" id="CHEBI:30616"/>
        <dbReference type="ChEBI" id="CHEBI:61977"/>
        <dbReference type="ChEBI" id="CHEBI:456216"/>
        <dbReference type="EC" id="2.7.11.1"/>
    </reaction>
</comment>
<dbReference type="GO" id="GO:0004674">
    <property type="term" value="F:protein serine/threonine kinase activity"/>
    <property type="evidence" value="ECO:0007669"/>
    <property type="project" value="UniProtKB-EC"/>
</dbReference>
<keyword evidence="10" id="KW-1185">Reference proteome</keyword>
<evidence type="ECO:0000259" key="8">
    <source>
        <dbReference type="PROSITE" id="PS50011"/>
    </source>
</evidence>
<dbReference type="EMBL" id="ATND01000002">
    <property type="protein sequence ID" value="EPP38003.1"/>
    <property type="molecule type" value="Genomic_DNA"/>
</dbReference>
<dbReference type="InterPro" id="IPR011009">
    <property type="entry name" value="Kinase-like_dom_sf"/>
</dbReference>
<evidence type="ECO:0000313" key="10">
    <source>
        <dbReference type="Proteomes" id="UP000014821"/>
    </source>
</evidence>
<keyword evidence="4 9" id="KW-0418">Kinase</keyword>
<protein>
    <recommendedName>
        <fullName evidence="1">non-specific serine/threonine protein kinase</fullName>
        <ecNumber evidence="1">2.7.11.1</ecNumber>
    </recommendedName>
</protein>
<dbReference type="InterPro" id="IPR000719">
    <property type="entry name" value="Prot_kinase_dom"/>
</dbReference>
<dbReference type="SUPFAM" id="SSF56112">
    <property type="entry name" value="Protein kinase-like (PK-like)"/>
    <property type="match status" value="1"/>
</dbReference>
<evidence type="ECO:0000256" key="1">
    <source>
        <dbReference type="ARBA" id="ARBA00012513"/>
    </source>
</evidence>
<evidence type="ECO:0000256" key="7">
    <source>
        <dbReference type="ARBA" id="ARBA00048679"/>
    </source>
</evidence>
<dbReference type="InterPro" id="IPR051043">
    <property type="entry name" value="Sulfatase_Mod_Factor_Kinase"/>
</dbReference>
<evidence type="ECO:0000256" key="2">
    <source>
        <dbReference type="ARBA" id="ARBA00022679"/>
    </source>
</evidence>
<dbReference type="EC" id="2.7.11.1" evidence="1"/>
<gene>
    <name evidence="9" type="primary">pkn1</name>
    <name evidence="9" type="ORF">CP10881SC42_0806</name>
</gene>
<keyword evidence="3" id="KW-0547">Nucleotide-binding</keyword>
<evidence type="ECO:0000256" key="3">
    <source>
        <dbReference type="ARBA" id="ARBA00022741"/>
    </source>
</evidence>
<comment type="catalytic activity">
    <reaction evidence="7">
        <text>L-seryl-[protein] + ATP = O-phospho-L-seryl-[protein] + ADP + H(+)</text>
        <dbReference type="Rhea" id="RHEA:17989"/>
        <dbReference type="Rhea" id="RHEA-COMP:9863"/>
        <dbReference type="Rhea" id="RHEA-COMP:11604"/>
        <dbReference type="ChEBI" id="CHEBI:15378"/>
        <dbReference type="ChEBI" id="CHEBI:29999"/>
        <dbReference type="ChEBI" id="CHEBI:30616"/>
        <dbReference type="ChEBI" id="CHEBI:83421"/>
        <dbReference type="ChEBI" id="CHEBI:456216"/>
        <dbReference type="EC" id="2.7.11.1"/>
    </reaction>
</comment>
<keyword evidence="2 9" id="KW-0808">Transferase</keyword>
<dbReference type="Gene3D" id="3.90.1580.10">
    <property type="entry name" value="paralog of FGE (formylglycine-generating enzyme)"/>
    <property type="match status" value="1"/>
</dbReference>
<dbReference type="Proteomes" id="UP000014821">
    <property type="component" value="Unassembled WGS sequence"/>
</dbReference>
<dbReference type="InterPro" id="IPR016187">
    <property type="entry name" value="CTDL_fold"/>
</dbReference>
<accession>A0ABP2X5W5</accession>
<keyword evidence="5" id="KW-0067">ATP-binding</keyword>
<dbReference type="PANTHER" id="PTHR23150:SF19">
    <property type="entry name" value="FORMYLGLYCINE-GENERATING ENZYME"/>
    <property type="match status" value="1"/>
</dbReference>
<dbReference type="SUPFAM" id="SSF56436">
    <property type="entry name" value="C-type lectin-like"/>
    <property type="match status" value="1"/>
</dbReference>
<feature type="domain" description="Protein kinase" evidence="8">
    <location>
        <begin position="15"/>
        <end position="300"/>
    </location>
</feature>
<proteinExistence type="predicted"/>
<dbReference type="Pfam" id="PF00069">
    <property type="entry name" value="Pkinase"/>
    <property type="match status" value="1"/>
</dbReference>
<comment type="caution">
    <text evidence="9">The sequence shown here is derived from an EMBL/GenBank/DDBJ whole genome shotgun (WGS) entry which is preliminary data.</text>
</comment>
<evidence type="ECO:0000313" key="9">
    <source>
        <dbReference type="EMBL" id="EPP38003.1"/>
    </source>
</evidence>
<name>A0ABP2X5W5_9CHLA</name>
<organism evidence="9 10">
    <name type="scientific">Chlamydia avium</name>
    <dbReference type="NCBI Taxonomy" id="1457141"/>
    <lineage>
        <taxon>Bacteria</taxon>
        <taxon>Pseudomonadati</taxon>
        <taxon>Chlamydiota</taxon>
        <taxon>Chlamydiia</taxon>
        <taxon>Chlamydiales</taxon>
        <taxon>Chlamydiaceae</taxon>
        <taxon>Chlamydia/Chlamydophila group</taxon>
        <taxon>Chlamydia</taxon>
    </lineage>
</organism>
<reference evidence="9" key="1">
    <citation type="submission" date="2013-04" db="EMBL/GenBank/DDBJ databases">
        <title>Genome sequence of Chlamydia psittaci 10_881_SC42.</title>
        <authorList>
            <person name="Huot-Creasy H."/>
            <person name="McCracken C.L."/>
            <person name="Humphries M."/>
            <person name="Sachse K."/>
            <person name="Laroucau K."/>
            <person name="Bavoil P."/>
            <person name="Myers G.S."/>
        </authorList>
    </citation>
    <scope>NUCLEOTIDE SEQUENCE [LARGE SCALE GENOMIC DNA]</scope>
    <source>
        <strain evidence="9">10_881_SC42</strain>
    </source>
</reference>
<sequence length="616" mass="70529">MKNKQDIGVTLLGDYKVLSYLRRTVWCQDILAEHRFIKKRYLLKLLHSEIAASDAFMNVFHEAIVRLATLKHPGILSIENVSQIDDQYFIVTEDKEVPTCSLSQYLSSKMEDLGELEIYDLIEQLAHILDYAHSQELVHGDLNLDSVHIDLSGNTPRVFLPELGFSFLLKEHVLRNVIDECSEGSYFTKLKQATFFQAPEIPSGTVAEDVYAFGVIVYFLLFRKLPQGVFPLPSQVFPDYLYDWDHLLQSCLNYSADLRPKKLVSVLKKKTLGEQLLNVKMQCFEEVRDSYQEVENHQLFTLVKEEENKDESADSPHSAFVLVEAKSIDEAMNTSLDSIEDNVKEEESYSHALQSLLTREPVVSRYIEEEKEEVQPQPLPTEMVFIPGGEFTRGSREGQRDEHPVHTIMLPGFFLDVHPVTNEQFVRYLEYTGSEQDKYYNELIRLKDSRIQRRSGKLIIEPGYAKHPVVGVTWYGASEYAAWLGKRLPTEAEWEIAACGGIANQRYPCGEDIDKSLANFFSSDTTAVMSYTANPYGLYDMAGNVYEWCYDWYGYDFYEISSQESHSPQGPSQGVYRVLRGGCWKSLKDDLRCAHRHRNNPGAVNSTYGFRCAKGV</sequence>
<dbReference type="InterPro" id="IPR042095">
    <property type="entry name" value="SUMF_sf"/>
</dbReference>
<evidence type="ECO:0000256" key="4">
    <source>
        <dbReference type="ARBA" id="ARBA00022777"/>
    </source>
</evidence>
<dbReference type="RefSeq" id="WP_020359266.1">
    <property type="nucleotide sequence ID" value="NZ_KE360587.1"/>
</dbReference>